<dbReference type="InterPro" id="IPR024766">
    <property type="entry name" value="Znf_RING_H2"/>
</dbReference>
<evidence type="ECO:0000256" key="1">
    <source>
        <dbReference type="ARBA" id="ARBA00004123"/>
    </source>
</evidence>
<evidence type="ECO:0000256" key="8">
    <source>
        <dbReference type="ARBA" id="ARBA00022786"/>
    </source>
</evidence>
<feature type="domain" description="RING-type" evidence="12">
    <location>
        <begin position="72"/>
        <end position="119"/>
    </location>
</feature>
<gene>
    <name evidence="14" type="primary">Roc2</name>
</gene>
<dbReference type="RefSeq" id="XP_070851265.1">
    <property type="nucleotide sequence ID" value="XM_070995164.1"/>
</dbReference>
<keyword evidence="5" id="KW-0963">Cytoplasm</keyword>
<dbReference type="InterPro" id="IPR051031">
    <property type="entry name" value="RING-box_E3_Ubiquitin_Ligase"/>
</dbReference>
<protein>
    <submittedName>
        <fullName evidence="14">RING-box protein 2 isoform X1</fullName>
    </submittedName>
</protein>
<accession>A0ABM4TMS6</accession>
<reference evidence="14" key="1">
    <citation type="submission" date="2025-08" db="UniProtKB">
        <authorList>
            <consortium name="RefSeq"/>
        </authorList>
    </citation>
    <scope>IDENTIFICATION</scope>
</reference>
<dbReference type="PANTHER" id="PTHR11210">
    <property type="entry name" value="RING BOX"/>
    <property type="match status" value="1"/>
</dbReference>
<evidence type="ECO:0000256" key="9">
    <source>
        <dbReference type="ARBA" id="ARBA00022833"/>
    </source>
</evidence>
<evidence type="ECO:0000256" key="5">
    <source>
        <dbReference type="ARBA" id="ARBA00022490"/>
    </source>
</evidence>
<dbReference type="Gene3D" id="3.30.40.10">
    <property type="entry name" value="Zinc/RING finger domain, C3HC4 (zinc finger)"/>
    <property type="match status" value="1"/>
</dbReference>
<evidence type="ECO:0000256" key="3">
    <source>
        <dbReference type="ARBA" id="ARBA00004906"/>
    </source>
</evidence>
<dbReference type="SUPFAM" id="SSF57850">
    <property type="entry name" value="RING/U-box"/>
    <property type="match status" value="1"/>
</dbReference>
<dbReference type="Pfam" id="PF12678">
    <property type="entry name" value="zf-rbx1"/>
    <property type="match status" value="1"/>
</dbReference>
<keyword evidence="8" id="KW-0833">Ubl conjugation pathway</keyword>
<evidence type="ECO:0000256" key="11">
    <source>
        <dbReference type="PROSITE-ProRule" id="PRU00175"/>
    </source>
</evidence>
<keyword evidence="10" id="KW-0539">Nucleus</keyword>
<proteinExistence type="inferred from homology"/>
<comment type="subcellular location">
    <subcellularLocation>
        <location evidence="2">Cytoplasm</location>
    </subcellularLocation>
    <subcellularLocation>
        <location evidence="1">Nucleus</location>
    </subcellularLocation>
</comment>
<dbReference type="GeneID" id="108009227"/>
<dbReference type="InterPro" id="IPR001841">
    <property type="entry name" value="Znf_RING"/>
</dbReference>
<name>A0ABM4TMS6_DROSZ</name>
<evidence type="ECO:0000313" key="13">
    <source>
        <dbReference type="Proteomes" id="UP001652628"/>
    </source>
</evidence>
<keyword evidence="7 11" id="KW-0863">Zinc-finger</keyword>
<keyword evidence="13" id="KW-1185">Reference proteome</keyword>
<comment type="similarity">
    <text evidence="4">Belongs to the RING-box family.</text>
</comment>
<dbReference type="Proteomes" id="UP001652628">
    <property type="component" value="Chromosome 2R"/>
</dbReference>
<evidence type="ECO:0000256" key="4">
    <source>
        <dbReference type="ARBA" id="ARBA00009273"/>
    </source>
</evidence>
<comment type="pathway">
    <text evidence="3">Protein modification; protein ubiquitination.</text>
</comment>
<evidence type="ECO:0000313" key="14">
    <source>
        <dbReference type="RefSeq" id="XP_070851265.1"/>
    </source>
</evidence>
<evidence type="ECO:0000256" key="7">
    <source>
        <dbReference type="ARBA" id="ARBA00022771"/>
    </source>
</evidence>
<organism evidence="13 14">
    <name type="scientific">Drosophila suzukii</name>
    <name type="common">Spotted-wing drosophila fruit fly</name>
    <dbReference type="NCBI Taxonomy" id="28584"/>
    <lineage>
        <taxon>Eukaryota</taxon>
        <taxon>Metazoa</taxon>
        <taxon>Ecdysozoa</taxon>
        <taxon>Arthropoda</taxon>
        <taxon>Hexapoda</taxon>
        <taxon>Insecta</taxon>
        <taxon>Pterygota</taxon>
        <taxon>Neoptera</taxon>
        <taxon>Endopterygota</taxon>
        <taxon>Diptera</taxon>
        <taxon>Brachycera</taxon>
        <taxon>Muscomorpha</taxon>
        <taxon>Ephydroidea</taxon>
        <taxon>Drosophilidae</taxon>
        <taxon>Drosophila</taxon>
        <taxon>Sophophora</taxon>
    </lineage>
</organism>
<evidence type="ECO:0000256" key="2">
    <source>
        <dbReference type="ARBA" id="ARBA00004496"/>
    </source>
</evidence>
<dbReference type="PROSITE" id="PS50089">
    <property type="entry name" value="ZF_RING_2"/>
    <property type="match status" value="1"/>
</dbReference>
<evidence type="ECO:0000259" key="12">
    <source>
        <dbReference type="PROSITE" id="PS50089"/>
    </source>
</evidence>
<sequence length="129" mass="14669">MLVTPGDSLDFLEKHLCQCTSDAVGIKGEIQAIRSGGHWHIDLAKIQSELLNSHVVLKKYGLICGRKSKDSCLRCQADNKRDVMGRQDCVVVWGECNHSFHHCCMSLWVKQNNRCPLCQQEWSIQRMGK</sequence>
<evidence type="ECO:0000256" key="6">
    <source>
        <dbReference type="ARBA" id="ARBA00022723"/>
    </source>
</evidence>
<keyword evidence="9" id="KW-0862">Zinc</keyword>
<evidence type="ECO:0000256" key="10">
    <source>
        <dbReference type="ARBA" id="ARBA00023242"/>
    </source>
</evidence>
<keyword evidence="6" id="KW-0479">Metal-binding</keyword>
<dbReference type="InterPro" id="IPR013083">
    <property type="entry name" value="Znf_RING/FYVE/PHD"/>
</dbReference>